<reference evidence="2 3" key="1">
    <citation type="submission" date="2009-03" db="EMBL/GenBank/DDBJ databases">
        <authorList>
            <person name="Warren W."/>
            <person name="Ye L."/>
            <person name="Minx P."/>
            <person name="Worley K."/>
            <person name="Gibbs R."/>
            <person name="Wilson R.K."/>
        </authorList>
    </citation>
    <scope>NUCLEOTIDE SEQUENCE [LARGE SCALE GENOMIC DNA]</scope>
</reference>
<name>A0A8I3WK51_CALJA</name>
<protein>
    <submittedName>
        <fullName evidence="2">Uncharacterized protein</fullName>
    </submittedName>
</protein>
<proteinExistence type="predicted"/>
<dbReference type="PANTHER" id="PTHR12138:SF162">
    <property type="entry name" value="CHROMOSOME UNDETERMINED SCAFFOLD_275, WHOLE GENOME SHOTGUN SEQUENCE"/>
    <property type="match status" value="1"/>
</dbReference>
<dbReference type="PANTHER" id="PTHR12138">
    <property type="entry name" value="PRIMATE-EXPANDED PROTEIN FAMILY"/>
    <property type="match status" value="1"/>
</dbReference>
<evidence type="ECO:0000313" key="2">
    <source>
        <dbReference type="Ensembl" id="ENSCJAP00000084571.1"/>
    </source>
</evidence>
<keyword evidence="1" id="KW-1133">Transmembrane helix</keyword>
<organism evidence="2 3">
    <name type="scientific">Callithrix jacchus</name>
    <name type="common">White-tufted-ear marmoset</name>
    <name type="synonym">Simia Jacchus</name>
    <dbReference type="NCBI Taxonomy" id="9483"/>
    <lineage>
        <taxon>Eukaryota</taxon>
        <taxon>Metazoa</taxon>
        <taxon>Chordata</taxon>
        <taxon>Craniata</taxon>
        <taxon>Vertebrata</taxon>
        <taxon>Euteleostomi</taxon>
        <taxon>Mammalia</taxon>
        <taxon>Eutheria</taxon>
        <taxon>Euarchontoglires</taxon>
        <taxon>Primates</taxon>
        <taxon>Haplorrhini</taxon>
        <taxon>Platyrrhini</taxon>
        <taxon>Cebidae</taxon>
        <taxon>Callitrichinae</taxon>
        <taxon>Callithrix</taxon>
        <taxon>Callithrix</taxon>
    </lineage>
</organism>
<keyword evidence="1" id="KW-0472">Membrane</keyword>
<keyword evidence="1" id="KW-0812">Transmembrane</keyword>
<sequence length="110" mass="11667">AHIVPEIDNSEVAAIVLFLFLFCFVSLSQSLALSPRLECSGVILAHCNLCLLGPNDSPASASRVAGIAGAHDHARLIFVFLVETGSCSVAQAGVQWYDLSSLQTPPPKFK</sequence>
<evidence type="ECO:0000256" key="1">
    <source>
        <dbReference type="SAM" id="Phobius"/>
    </source>
</evidence>
<dbReference type="GeneTree" id="ENSGT01150000286943"/>
<reference evidence="2" key="2">
    <citation type="submission" date="2025-08" db="UniProtKB">
        <authorList>
            <consortium name="Ensembl"/>
        </authorList>
    </citation>
    <scope>IDENTIFICATION</scope>
</reference>
<feature type="transmembrane region" description="Helical" evidence="1">
    <location>
        <begin position="12"/>
        <end position="33"/>
    </location>
</feature>
<evidence type="ECO:0000313" key="3">
    <source>
        <dbReference type="Proteomes" id="UP000008225"/>
    </source>
</evidence>
<dbReference type="Proteomes" id="UP000008225">
    <property type="component" value="Chromosome 4"/>
</dbReference>
<accession>A0A8I3WK51</accession>
<dbReference type="Ensembl" id="ENSCJAT00000139989.1">
    <property type="protein sequence ID" value="ENSCJAP00000084571.1"/>
    <property type="gene ID" value="ENSCJAG00000086577.1"/>
</dbReference>
<reference evidence="2" key="3">
    <citation type="submission" date="2025-09" db="UniProtKB">
        <authorList>
            <consortium name="Ensembl"/>
        </authorList>
    </citation>
    <scope>IDENTIFICATION</scope>
</reference>
<keyword evidence="3" id="KW-1185">Reference proteome</keyword>
<dbReference type="AlphaFoldDB" id="A0A8I3WK51"/>